<dbReference type="GO" id="GO:0030247">
    <property type="term" value="F:polysaccharide binding"/>
    <property type="evidence" value="ECO:0007669"/>
    <property type="project" value="TreeGrafter"/>
</dbReference>
<reference evidence="2 3" key="1">
    <citation type="submission" date="2018-03" db="EMBL/GenBank/DDBJ databases">
        <authorList>
            <person name="Keele B.F."/>
        </authorList>
    </citation>
    <scope>NUCLEOTIDE SEQUENCE [LARGE SCALE GENOMIC DNA]</scope>
    <source>
        <strain evidence="2 3">CeCT 8812</strain>
    </source>
</reference>
<sequence length="116" mass="13106">MKRLNSHQIGIDEGFVSLFDHWAQTTVMWDGAGERTVRATVSFDEPFAEPPTVSLSIAVLDADNESYLRLNLRTEDVTTTDFTIAADTWEDTRIARLGMRWTAIGVLVDTDELWDV</sequence>
<dbReference type="RefSeq" id="WP_108781234.1">
    <property type="nucleotide sequence ID" value="NZ_OMKW01000001.1"/>
</dbReference>
<organism evidence="2 3">
    <name type="scientific">Pontivivens insulae</name>
    <dbReference type="NCBI Taxonomy" id="1639689"/>
    <lineage>
        <taxon>Bacteria</taxon>
        <taxon>Pseudomonadati</taxon>
        <taxon>Pseudomonadota</taxon>
        <taxon>Alphaproteobacteria</taxon>
        <taxon>Rhodobacterales</taxon>
        <taxon>Paracoccaceae</taxon>
        <taxon>Pontivivens</taxon>
    </lineage>
</organism>
<dbReference type="GO" id="GO:0070492">
    <property type="term" value="F:oligosaccharide binding"/>
    <property type="evidence" value="ECO:0007669"/>
    <property type="project" value="TreeGrafter"/>
</dbReference>
<dbReference type="GO" id="GO:0045335">
    <property type="term" value="C:phagocytic vesicle"/>
    <property type="evidence" value="ECO:0007669"/>
    <property type="project" value="TreeGrafter"/>
</dbReference>
<dbReference type="AlphaFoldDB" id="A0A2R8A8I9"/>
<dbReference type="OrthoDB" id="7658568at2"/>
<keyword evidence="3" id="KW-1185">Reference proteome</keyword>
<dbReference type="InterPro" id="IPR037221">
    <property type="entry name" value="H-type_lectin_dom_sf"/>
</dbReference>
<feature type="domain" description="H-type lectin" evidence="1">
    <location>
        <begin position="39"/>
        <end position="104"/>
    </location>
</feature>
<evidence type="ECO:0000313" key="2">
    <source>
        <dbReference type="EMBL" id="SPF28544.1"/>
    </source>
</evidence>
<dbReference type="Gene3D" id="2.60.40.2080">
    <property type="match status" value="1"/>
</dbReference>
<dbReference type="GO" id="GO:0046871">
    <property type="term" value="F:N-acetylgalactosamine binding"/>
    <property type="evidence" value="ECO:0007669"/>
    <property type="project" value="TreeGrafter"/>
</dbReference>
<evidence type="ECO:0000313" key="3">
    <source>
        <dbReference type="Proteomes" id="UP000244932"/>
    </source>
</evidence>
<proteinExistence type="predicted"/>
<name>A0A2R8A8I9_9RHOB</name>
<evidence type="ECO:0000259" key="1">
    <source>
        <dbReference type="Pfam" id="PF09458"/>
    </source>
</evidence>
<dbReference type="GO" id="GO:0098636">
    <property type="term" value="C:protein complex involved in cell adhesion"/>
    <property type="evidence" value="ECO:0007669"/>
    <property type="project" value="TreeGrafter"/>
</dbReference>
<dbReference type="InterPro" id="IPR019019">
    <property type="entry name" value="H-type_lectin_domain"/>
</dbReference>
<dbReference type="EMBL" id="OMKW01000001">
    <property type="protein sequence ID" value="SPF28544.1"/>
    <property type="molecule type" value="Genomic_DNA"/>
</dbReference>
<dbReference type="InterPro" id="IPR052487">
    <property type="entry name" value="Galactose-binding_lectin"/>
</dbReference>
<dbReference type="PANTHER" id="PTHR46938">
    <property type="entry name" value="DISCOIDIN-1 SUBUNIT A-RELATED-RELATED"/>
    <property type="match status" value="1"/>
</dbReference>
<dbReference type="Pfam" id="PF09458">
    <property type="entry name" value="H_lectin"/>
    <property type="match status" value="1"/>
</dbReference>
<dbReference type="GO" id="GO:0098609">
    <property type="term" value="P:cell-cell adhesion"/>
    <property type="evidence" value="ECO:0007669"/>
    <property type="project" value="TreeGrafter"/>
</dbReference>
<gene>
    <name evidence="2" type="ORF">POI8812_00845</name>
</gene>
<dbReference type="GO" id="GO:0009986">
    <property type="term" value="C:cell surface"/>
    <property type="evidence" value="ECO:0007669"/>
    <property type="project" value="TreeGrafter"/>
</dbReference>
<accession>A0A2R8A8I9</accession>
<dbReference type="Proteomes" id="UP000244932">
    <property type="component" value="Unassembled WGS sequence"/>
</dbReference>
<protein>
    <recommendedName>
        <fullName evidence="1">H-type lectin domain-containing protein</fullName>
    </recommendedName>
</protein>
<dbReference type="SUPFAM" id="SSF141086">
    <property type="entry name" value="Agglutinin HPA-like"/>
    <property type="match status" value="1"/>
</dbReference>